<keyword evidence="9 14" id="KW-0472">Membrane</keyword>
<evidence type="ECO:0000256" key="3">
    <source>
        <dbReference type="ARBA" id="ARBA00022448"/>
    </source>
</evidence>
<dbReference type="InterPro" id="IPR051562">
    <property type="entry name" value="Ascorbate-PTS_EIIC"/>
</dbReference>
<evidence type="ECO:0000256" key="2">
    <source>
        <dbReference type="ARBA" id="ARBA00011738"/>
    </source>
</evidence>
<dbReference type="EMBL" id="JWHR01000109">
    <property type="protein sequence ID" value="KHS56695.1"/>
    <property type="molecule type" value="Genomic_DNA"/>
</dbReference>
<accession>A0A0B3WQC2</accession>
<comment type="function">
    <text evidence="10">The phosphoenolpyruvate-dependent sugar phosphotransferase system (sugar PTS), a major carbohydrate active transport system, catalyzes the phosphorylation of incoming sugar substrates concomitantly with their translocation across the cell membrane. The enzyme II UlaABC PTS system is involved in ascorbate transport.</text>
</comment>
<sequence>MQALNFIINNILTQAAVTIGLIAMLGLLLQKKPFGQVVSGTMKTMLGFMVLSAGSGIIVESLTYFGEIFTAGFGMKGLVPSIEAINGQAMSDLGLGSEIALTLAAIFIFNILIARFTKWKYIFLTGQALLWMATICGVFGYYVGLRGPALVLVGGLVGGIFAVAMPAIAQPWIRKITGDENDNIALGHFCTIGYVFTAWVSKLVGDSSKSTEDMKLPKAFEFLQDTYLSVMVVMVPLYVVTALFAGPEFCGKFSGSTNYVVHAFLQAMQFVVGIYVLMSGVRLLLAEIVPAFRGIAMKLVPDAIPALDCPVLFPYAPNAVILGFISTTIGSILGMFLFPMFGLPMILPGMLTNFFAGGCAGIFGNAAGGRRGCIISGIAHGLFITLLPAILAPMLGDIGFINTTCTDVDTIAAGLFYGWLLKPLFSIFM</sequence>
<feature type="transmembrane region" description="Helical" evidence="14">
    <location>
        <begin position="226"/>
        <end position="247"/>
    </location>
</feature>
<dbReference type="RefSeq" id="WP_039680146.1">
    <property type="nucleotide sequence ID" value="NZ_JWHR01000109.1"/>
</dbReference>
<dbReference type="OrthoDB" id="9796178at2"/>
<feature type="transmembrane region" description="Helical" evidence="14">
    <location>
        <begin position="149"/>
        <end position="173"/>
    </location>
</feature>
<comment type="caution">
    <text evidence="15">The sequence shown here is derived from an EMBL/GenBank/DDBJ whole genome shotgun (WGS) entry which is preliminary data.</text>
</comment>
<feature type="transmembrane region" description="Helical" evidence="14">
    <location>
        <begin position="6"/>
        <end position="29"/>
    </location>
</feature>
<keyword evidence="16" id="KW-1185">Reference proteome</keyword>
<comment type="subunit">
    <text evidence="2">Homodimer.</text>
</comment>
<dbReference type="GO" id="GO:0009401">
    <property type="term" value="P:phosphoenolpyruvate-dependent sugar phosphotransferase system"/>
    <property type="evidence" value="ECO:0007669"/>
    <property type="project" value="UniProtKB-KW"/>
</dbReference>
<evidence type="ECO:0000256" key="14">
    <source>
        <dbReference type="SAM" id="Phobius"/>
    </source>
</evidence>
<evidence type="ECO:0000256" key="1">
    <source>
        <dbReference type="ARBA" id="ARBA00004651"/>
    </source>
</evidence>
<evidence type="ECO:0000256" key="10">
    <source>
        <dbReference type="ARBA" id="ARBA00037387"/>
    </source>
</evidence>
<dbReference type="STRING" id="1577792.QX51_11975"/>
<comment type="subcellular location">
    <subcellularLocation>
        <location evidence="1">Cell membrane</location>
        <topology evidence="1">Multi-pass membrane protein</topology>
    </subcellularLocation>
</comment>
<dbReference type="AlphaFoldDB" id="A0A0B3WQC2"/>
<evidence type="ECO:0000256" key="5">
    <source>
        <dbReference type="ARBA" id="ARBA00022597"/>
    </source>
</evidence>
<evidence type="ECO:0000256" key="9">
    <source>
        <dbReference type="ARBA" id="ARBA00023136"/>
    </source>
</evidence>
<keyword evidence="8 14" id="KW-1133">Transmembrane helix</keyword>
<keyword evidence="5" id="KW-0762">Sugar transport</keyword>
<evidence type="ECO:0000313" key="16">
    <source>
        <dbReference type="Proteomes" id="UP000031189"/>
    </source>
</evidence>
<feature type="transmembrane region" description="Helical" evidence="14">
    <location>
        <begin position="408"/>
        <end position="428"/>
    </location>
</feature>
<feature type="transmembrane region" description="Helical" evidence="14">
    <location>
        <begin position="350"/>
        <end position="368"/>
    </location>
</feature>
<dbReference type="NCBIfam" id="NF009551">
    <property type="entry name" value="PRK12997.1-3"/>
    <property type="match status" value="1"/>
</dbReference>
<feature type="transmembrane region" description="Helical" evidence="14">
    <location>
        <begin position="315"/>
        <end position="338"/>
    </location>
</feature>
<feature type="transmembrane region" description="Helical" evidence="14">
    <location>
        <begin position="93"/>
        <end position="114"/>
    </location>
</feature>
<keyword evidence="7 14" id="KW-0812">Transmembrane</keyword>
<dbReference type="PANTHER" id="PTHR33843:SF4">
    <property type="entry name" value="ASCORBATE-SPECIFIC PTS SYSTEM EIIC COMPONENT"/>
    <property type="match status" value="1"/>
</dbReference>
<name>A0A0B3WQC2_9FIRM</name>
<evidence type="ECO:0000256" key="7">
    <source>
        <dbReference type="ARBA" id="ARBA00022692"/>
    </source>
</evidence>
<gene>
    <name evidence="15" type="ORF">QX51_11975</name>
</gene>
<evidence type="ECO:0000256" key="6">
    <source>
        <dbReference type="ARBA" id="ARBA00022683"/>
    </source>
</evidence>
<dbReference type="NCBIfam" id="NF006920">
    <property type="entry name" value="PRK09410.1-2"/>
    <property type="match status" value="1"/>
</dbReference>
<feature type="transmembrane region" description="Helical" evidence="14">
    <location>
        <begin position="121"/>
        <end position="143"/>
    </location>
</feature>
<feature type="transmembrane region" description="Helical" evidence="14">
    <location>
        <begin position="374"/>
        <end position="396"/>
    </location>
</feature>
<dbReference type="Pfam" id="PF03611">
    <property type="entry name" value="EIIC-GAT"/>
    <property type="match status" value="1"/>
</dbReference>
<keyword evidence="6" id="KW-0598">Phosphotransferase system</keyword>
<reference evidence="15 16" key="1">
    <citation type="submission" date="2014-12" db="EMBL/GenBank/DDBJ databases">
        <title>Draft genome sequence of Terrisporobacter sp. 08-306576, isolated from the blood culture of a bacteremia patient.</title>
        <authorList>
            <person name="Lund L.C."/>
            <person name="Sydenham T.V."/>
            <person name="Hogh S.V."/>
            <person name="Skov M.N."/>
            <person name="Kemp M."/>
            <person name="Justesen U.S."/>
        </authorList>
    </citation>
    <scope>NUCLEOTIDE SEQUENCE [LARGE SCALE GENOMIC DNA]</scope>
    <source>
        <strain evidence="15 16">08-306576</strain>
    </source>
</reference>
<evidence type="ECO:0000256" key="8">
    <source>
        <dbReference type="ARBA" id="ARBA00022989"/>
    </source>
</evidence>
<evidence type="ECO:0000256" key="12">
    <source>
        <dbReference type="ARBA" id="ARBA00039702"/>
    </source>
</evidence>
<feature type="transmembrane region" description="Helical" evidence="14">
    <location>
        <begin position="185"/>
        <end position="204"/>
    </location>
</feature>
<feature type="transmembrane region" description="Helical" evidence="14">
    <location>
        <begin position="50"/>
        <end position="73"/>
    </location>
</feature>
<dbReference type="Proteomes" id="UP000031189">
    <property type="component" value="Unassembled WGS sequence"/>
</dbReference>
<keyword evidence="4" id="KW-1003">Cell membrane</keyword>
<evidence type="ECO:0000313" key="15">
    <source>
        <dbReference type="EMBL" id="KHS56695.1"/>
    </source>
</evidence>
<feature type="transmembrane region" description="Helical" evidence="14">
    <location>
        <begin position="259"/>
        <end position="278"/>
    </location>
</feature>
<evidence type="ECO:0000256" key="11">
    <source>
        <dbReference type="ARBA" id="ARBA00038218"/>
    </source>
</evidence>
<organism evidence="15 16">
    <name type="scientific">Terrisporobacter othiniensis</name>
    <dbReference type="NCBI Taxonomy" id="1577792"/>
    <lineage>
        <taxon>Bacteria</taxon>
        <taxon>Bacillati</taxon>
        <taxon>Bacillota</taxon>
        <taxon>Clostridia</taxon>
        <taxon>Peptostreptococcales</taxon>
        <taxon>Peptostreptococcaceae</taxon>
        <taxon>Terrisporobacter</taxon>
    </lineage>
</organism>
<dbReference type="PANTHER" id="PTHR33843">
    <property type="entry name" value="ASCORBATE-SPECIFIC PTS SYSTEM EIIC COMPONENT"/>
    <property type="match status" value="1"/>
</dbReference>
<proteinExistence type="inferred from homology"/>
<dbReference type="NCBIfam" id="NF009553">
    <property type="entry name" value="PRK12997.1-5"/>
    <property type="match status" value="1"/>
</dbReference>
<evidence type="ECO:0000256" key="13">
    <source>
        <dbReference type="ARBA" id="ARBA00042859"/>
    </source>
</evidence>
<evidence type="ECO:0000256" key="4">
    <source>
        <dbReference type="ARBA" id="ARBA00022475"/>
    </source>
</evidence>
<comment type="similarity">
    <text evidence="11">Belongs to the UlaA family.</text>
</comment>
<dbReference type="InterPro" id="IPR004703">
    <property type="entry name" value="PTS_sugar-sp_permease"/>
</dbReference>
<keyword evidence="3" id="KW-0813">Transport</keyword>
<protein>
    <recommendedName>
        <fullName evidence="12">Ascorbate-specific PTS system EIIC component</fullName>
    </recommendedName>
    <alternativeName>
        <fullName evidence="13">Ascorbate-specific permease IIC component UlaA</fullName>
    </alternativeName>
</protein>
<dbReference type="GO" id="GO:0005886">
    <property type="term" value="C:plasma membrane"/>
    <property type="evidence" value="ECO:0007669"/>
    <property type="project" value="UniProtKB-SubCell"/>
</dbReference>